<dbReference type="InterPro" id="IPR016024">
    <property type="entry name" value="ARM-type_fold"/>
</dbReference>
<organism evidence="1 2">
    <name type="scientific">Actinoplanes sichuanensis</name>
    <dbReference type="NCBI Taxonomy" id="512349"/>
    <lineage>
        <taxon>Bacteria</taxon>
        <taxon>Bacillati</taxon>
        <taxon>Actinomycetota</taxon>
        <taxon>Actinomycetes</taxon>
        <taxon>Micromonosporales</taxon>
        <taxon>Micromonosporaceae</taxon>
        <taxon>Actinoplanes</taxon>
    </lineage>
</organism>
<evidence type="ECO:0008006" key="3">
    <source>
        <dbReference type="Google" id="ProtNLM"/>
    </source>
</evidence>
<keyword evidence="2" id="KW-1185">Reference proteome</keyword>
<evidence type="ECO:0000313" key="1">
    <source>
        <dbReference type="EMBL" id="MFD1372996.1"/>
    </source>
</evidence>
<accession>A0ABW4AS53</accession>
<dbReference type="Gene3D" id="1.25.10.10">
    <property type="entry name" value="Leucine-rich Repeat Variant"/>
    <property type="match status" value="1"/>
</dbReference>
<comment type="caution">
    <text evidence="1">The sequence shown here is derived from an EMBL/GenBank/DDBJ whole genome shotgun (WGS) entry which is preliminary data.</text>
</comment>
<dbReference type="Proteomes" id="UP001597183">
    <property type="component" value="Unassembled WGS sequence"/>
</dbReference>
<evidence type="ECO:0000313" key="2">
    <source>
        <dbReference type="Proteomes" id="UP001597183"/>
    </source>
</evidence>
<dbReference type="RefSeq" id="WP_317794725.1">
    <property type="nucleotide sequence ID" value="NZ_AP028461.1"/>
</dbReference>
<protein>
    <recommendedName>
        <fullName evidence="3">HEAT repeat domain-containing protein</fullName>
    </recommendedName>
</protein>
<dbReference type="SUPFAM" id="SSF48371">
    <property type="entry name" value="ARM repeat"/>
    <property type="match status" value="1"/>
</dbReference>
<sequence>MIDEPPADLGTVPWAQLHHAYGPASDVPAHLTALRSPDPATRDQALDALAISVCHQGTRWEVSQWVVPSLIALIDAPDTPGRGAVLHLLTRIAVGDDDPPLDPATAFARTEILDRVDTTALVNRFHLEEDDFTDDEITLLDAVAVRWAADCYHRTAEHLPTITGWLTDPDDDVAARAAALTARLPPDPAVVDAWLRVPRDREQPRASANLALAHYPTTDPSIDTTLQDMTVTGSDLVAITAAVASAYRRGLEIDPPAVTVLIDAADRESLRDVVGWSRATRGFVMRALHRLGL</sequence>
<dbReference type="InterPro" id="IPR011989">
    <property type="entry name" value="ARM-like"/>
</dbReference>
<name>A0ABW4AS53_9ACTN</name>
<gene>
    <name evidence="1" type="ORF">ACFQ5G_47370</name>
</gene>
<dbReference type="EMBL" id="JBHTMK010000063">
    <property type="protein sequence ID" value="MFD1372996.1"/>
    <property type="molecule type" value="Genomic_DNA"/>
</dbReference>
<proteinExistence type="predicted"/>
<reference evidence="2" key="1">
    <citation type="journal article" date="2019" name="Int. J. Syst. Evol. Microbiol.">
        <title>The Global Catalogue of Microorganisms (GCM) 10K type strain sequencing project: providing services to taxonomists for standard genome sequencing and annotation.</title>
        <authorList>
            <consortium name="The Broad Institute Genomics Platform"/>
            <consortium name="The Broad Institute Genome Sequencing Center for Infectious Disease"/>
            <person name="Wu L."/>
            <person name="Ma J."/>
        </authorList>
    </citation>
    <scope>NUCLEOTIDE SEQUENCE [LARGE SCALE GENOMIC DNA]</scope>
    <source>
        <strain evidence="2">CCM 7526</strain>
    </source>
</reference>